<dbReference type="InterPro" id="IPR019921">
    <property type="entry name" value="Lucif-like_OxRdtase_Rv2161c"/>
</dbReference>
<evidence type="ECO:0000259" key="5">
    <source>
        <dbReference type="Pfam" id="PF00296"/>
    </source>
</evidence>
<dbReference type="Gene3D" id="3.20.20.30">
    <property type="entry name" value="Luciferase-like domain"/>
    <property type="match status" value="1"/>
</dbReference>
<keyword evidence="3" id="KW-0560">Oxidoreductase</keyword>
<gene>
    <name evidence="6" type="ORF">CH338_04845</name>
</gene>
<dbReference type="SUPFAM" id="SSF51679">
    <property type="entry name" value="Bacterial luciferase-like"/>
    <property type="match status" value="1"/>
</dbReference>
<dbReference type="AlphaFoldDB" id="A0A327KSH2"/>
<organism evidence="6 7">
    <name type="scientific">Rhodoplanes elegans</name>
    <dbReference type="NCBI Taxonomy" id="29408"/>
    <lineage>
        <taxon>Bacteria</taxon>
        <taxon>Pseudomonadati</taxon>
        <taxon>Pseudomonadota</taxon>
        <taxon>Alphaproteobacteria</taxon>
        <taxon>Hyphomicrobiales</taxon>
        <taxon>Nitrobacteraceae</taxon>
        <taxon>Rhodoplanes</taxon>
    </lineage>
</organism>
<dbReference type="Pfam" id="PF00296">
    <property type="entry name" value="Bac_luciferase"/>
    <property type="match status" value="1"/>
</dbReference>
<accession>A0A327KSH2</accession>
<dbReference type="PANTHER" id="PTHR42847:SF4">
    <property type="entry name" value="ALKANESULFONATE MONOOXYGENASE-RELATED"/>
    <property type="match status" value="1"/>
</dbReference>
<keyword evidence="4" id="KW-0503">Monooxygenase</keyword>
<dbReference type="InterPro" id="IPR050172">
    <property type="entry name" value="SsuD_RutA_monooxygenase"/>
</dbReference>
<reference evidence="6 7" key="1">
    <citation type="submission" date="2017-07" db="EMBL/GenBank/DDBJ databases">
        <title>Draft Genome Sequences of Select Purple Nonsulfur Bacteria.</title>
        <authorList>
            <person name="Lasarre B."/>
            <person name="Mckinlay J.B."/>
        </authorList>
    </citation>
    <scope>NUCLEOTIDE SEQUENCE [LARGE SCALE GENOMIC DNA]</scope>
    <source>
        <strain evidence="6 7">DSM 11907</strain>
    </source>
</reference>
<protein>
    <submittedName>
        <fullName evidence="6">LLM class F420-dependent oxidoreductase</fullName>
    </submittedName>
</protein>
<dbReference type="InterPro" id="IPR036661">
    <property type="entry name" value="Luciferase-like_sf"/>
</dbReference>
<dbReference type="PANTHER" id="PTHR42847">
    <property type="entry name" value="ALKANESULFONATE MONOOXYGENASE"/>
    <property type="match status" value="1"/>
</dbReference>
<sequence>MAPNLAPNRETVYGVAMRNFTRYPEMPDAKGLIEYGVRMEELGFESLWAWDHTLLGVDPNFPIHDALLMLTAVAARTTKIKIGTGILVMPLRNPVLLAKELATIDHISDGRMILGAAVGWYRREFDSLGVDFTKRGKIMEQSLEIVTRLWTEEKVVGDYDPYNLRGAVMYPKPVQKPRIPILIGGYVDAVLKRAATKGDGWLTYYYTAEAFARTWAKVRGFAEEAGRDPDELISTNQLPICVGPRDKIEGPMKHWLQTEWDYASWSESTMDSAIMGTPEECVEQLQAHLATGIDRIIFVPYRYEAEQIDAIANDILPKLKAR</sequence>
<dbReference type="NCBIfam" id="TIGR03619">
    <property type="entry name" value="F420_Rv2161c"/>
    <property type="match status" value="1"/>
</dbReference>
<feature type="domain" description="Luciferase-like" evidence="5">
    <location>
        <begin position="22"/>
        <end position="294"/>
    </location>
</feature>
<dbReference type="RefSeq" id="WP_111355913.1">
    <property type="nucleotide sequence ID" value="NZ_NHSK01000071.1"/>
</dbReference>
<dbReference type="InterPro" id="IPR011251">
    <property type="entry name" value="Luciferase-like_dom"/>
</dbReference>
<keyword evidence="2" id="KW-0288">FMN</keyword>
<evidence type="ECO:0000313" key="6">
    <source>
        <dbReference type="EMBL" id="RAI40884.1"/>
    </source>
</evidence>
<dbReference type="GO" id="GO:0046306">
    <property type="term" value="P:alkanesulfonate catabolic process"/>
    <property type="evidence" value="ECO:0007669"/>
    <property type="project" value="TreeGrafter"/>
</dbReference>
<dbReference type="EMBL" id="NPEU01000030">
    <property type="protein sequence ID" value="RAI40884.1"/>
    <property type="molecule type" value="Genomic_DNA"/>
</dbReference>
<dbReference type="OrthoDB" id="9814695at2"/>
<name>A0A327KSH2_9BRAD</name>
<proteinExistence type="predicted"/>
<dbReference type="Proteomes" id="UP000248863">
    <property type="component" value="Unassembled WGS sequence"/>
</dbReference>
<evidence type="ECO:0000256" key="3">
    <source>
        <dbReference type="ARBA" id="ARBA00023002"/>
    </source>
</evidence>
<comment type="caution">
    <text evidence="6">The sequence shown here is derived from an EMBL/GenBank/DDBJ whole genome shotgun (WGS) entry which is preliminary data.</text>
</comment>
<evidence type="ECO:0000313" key="7">
    <source>
        <dbReference type="Proteomes" id="UP000248863"/>
    </source>
</evidence>
<dbReference type="GO" id="GO:0008726">
    <property type="term" value="F:alkanesulfonate monooxygenase activity"/>
    <property type="evidence" value="ECO:0007669"/>
    <property type="project" value="TreeGrafter"/>
</dbReference>
<evidence type="ECO:0000256" key="1">
    <source>
        <dbReference type="ARBA" id="ARBA00022630"/>
    </source>
</evidence>
<evidence type="ECO:0000256" key="4">
    <source>
        <dbReference type="ARBA" id="ARBA00023033"/>
    </source>
</evidence>
<keyword evidence="7" id="KW-1185">Reference proteome</keyword>
<keyword evidence="1" id="KW-0285">Flavoprotein</keyword>
<evidence type="ECO:0000256" key="2">
    <source>
        <dbReference type="ARBA" id="ARBA00022643"/>
    </source>
</evidence>